<reference evidence="2" key="5">
    <citation type="submission" date="2015-06" db="UniProtKB">
        <authorList>
            <consortium name="EnsemblFungi"/>
        </authorList>
    </citation>
    <scope>IDENTIFICATION</scope>
    <source>
        <strain evidence="2">ATCC 64411</strain>
    </source>
</reference>
<dbReference type="EMBL" id="ADBL01000535">
    <property type="status" value="NOT_ANNOTATED_CDS"/>
    <property type="molecule type" value="Genomic_DNA"/>
</dbReference>
<proteinExistence type="predicted"/>
<organism evidence="2 3">
    <name type="scientific">Magnaporthiopsis poae (strain ATCC 64411 / 73-15)</name>
    <name type="common">Kentucky bluegrass fungus</name>
    <name type="synonym">Magnaporthe poae</name>
    <dbReference type="NCBI Taxonomy" id="644358"/>
    <lineage>
        <taxon>Eukaryota</taxon>
        <taxon>Fungi</taxon>
        <taxon>Dikarya</taxon>
        <taxon>Ascomycota</taxon>
        <taxon>Pezizomycotina</taxon>
        <taxon>Sordariomycetes</taxon>
        <taxon>Sordariomycetidae</taxon>
        <taxon>Magnaporthales</taxon>
        <taxon>Magnaporthaceae</taxon>
        <taxon>Magnaporthiopsis</taxon>
    </lineage>
</organism>
<evidence type="ECO:0000313" key="2">
    <source>
        <dbReference type="EnsemblFungi" id="MAPG_02110T0"/>
    </source>
</evidence>
<dbReference type="VEuPathDB" id="FungiDB:MAPG_02110"/>
<evidence type="ECO:0000313" key="1">
    <source>
        <dbReference type="EMBL" id="KLU83043.1"/>
    </source>
</evidence>
<reference evidence="2" key="4">
    <citation type="journal article" date="2015" name="G3 (Bethesda)">
        <title>Genome sequences of three phytopathogenic species of the Magnaporthaceae family of fungi.</title>
        <authorList>
            <person name="Okagaki L.H."/>
            <person name="Nunes C.C."/>
            <person name="Sailsbery J."/>
            <person name="Clay B."/>
            <person name="Brown D."/>
            <person name="John T."/>
            <person name="Oh Y."/>
            <person name="Young N."/>
            <person name="Fitzgerald M."/>
            <person name="Haas B.J."/>
            <person name="Zeng Q."/>
            <person name="Young S."/>
            <person name="Adiconis X."/>
            <person name="Fan L."/>
            <person name="Levin J.Z."/>
            <person name="Mitchell T.K."/>
            <person name="Okubara P.A."/>
            <person name="Farman M.L."/>
            <person name="Kohn L.M."/>
            <person name="Birren B."/>
            <person name="Ma L.-J."/>
            <person name="Dean R.A."/>
        </authorList>
    </citation>
    <scope>NUCLEOTIDE SEQUENCE</scope>
    <source>
        <strain evidence="2">ATCC 64411 / 73-15</strain>
    </source>
</reference>
<dbReference type="EMBL" id="GL876967">
    <property type="protein sequence ID" value="KLU83043.1"/>
    <property type="molecule type" value="Genomic_DNA"/>
</dbReference>
<dbReference type="Proteomes" id="UP000011715">
    <property type="component" value="Unassembled WGS sequence"/>
</dbReference>
<reference evidence="1" key="3">
    <citation type="submission" date="2011-03" db="EMBL/GenBank/DDBJ databases">
        <title>Annotation of Magnaporthe poae ATCC 64411.</title>
        <authorList>
            <person name="Ma L.-J."/>
            <person name="Dead R."/>
            <person name="Young S.K."/>
            <person name="Zeng Q."/>
            <person name="Gargeya S."/>
            <person name="Fitzgerald M."/>
            <person name="Haas B."/>
            <person name="Abouelleil A."/>
            <person name="Alvarado L."/>
            <person name="Arachchi H.M."/>
            <person name="Berlin A."/>
            <person name="Brown A."/>
            <person name="Chapman S.B."/>
            <person name="Chen Z."/>
            <person name="Dunbar C."/>
            <person name="Freedman E."/>
            <person name="Gearin G."/>
            <person name="Gellesch M."/>
            <person name="Goldberg J."/>
            <person name="Griggs A."/>
            <person name="Gujja S."/>
            <person name="Heiman D."/>
            <person name="Howarth C."/>
            <person name="Larson L."/>
            <person name="Lui A."/>
            <person name="MacDonald P.J.P."/>
            <person name="Mehta T."/>
            <person name="Montmayeur A."/>
            <person name="Murphy C."/>
            <person name="Neiman D."/>
            <person name="Pearson M."/>
            <person name="Priest M."/>
            <person name="Roberts A."/>
            <person name="Saif S."/>
            <person name="Shea T."/>
            <person name="Shenoy N."/>
            <person name="Sisk P."/>
            <person name="Stolte C."/>
            <person name="Sykes S."/>
            <person name="Yandava C."/>
            <person name="Wortman J."/>
            <person name="Nusbaum C."/>
            <person name="Birren B."/>
        </authorList>
    </citation>
    <scope>NUCLEOTIDE SEQUENCE</scope>
    <source>
        <strain evidence="1">ATCC 64411</strain>
    </source>
</reference>
<dbReference type="EnsemblFungi" id="MAPG_02110T0">
    <property type="protein sequence ID" value="MAPG_02110T0"/>
    <property type="gene ID" value="MAPG_02110"/>
</dbReference>
<reference evidence="1" key="1">
    <citation type="submission" date="2010-05" db="EMBL/GenBank/DDBJ databases">
        <title>The Genome Sequence of Magnaporthe poae strain ATCC 64411.</title>
        <authorList>
            <consortium name="The Broad Institute Genome Sequencing Platform"/>
            <consortium name="Broad Institute Genome Sequencing Center for Infectious Disease"/>
            <person name="Ma L.-J."/>
            <person name="Dead R."/>
            <person name="Young S."/>
            <person name="Zeng Q."/>
            <person name="Koehrsen M."/>
            <person name="Alvarado L."/>
            <person name="Berlin A."/>
            <person name="Chapman S.B."/>
            <person name="Chen Z."/>
            <person name="Freedman E."/>
            <person name="Gellesch M."/>
            <person name="Goldberg J."/>
            <person name="Griggs A."/>
            <person name="Gujja S."/>
            <person name="Heilman E.R."/>
            <person name="Heiman D."/>
            <person name="Hepburn T."/>
            <person name="Howarth C."/>
            <person name="Jen D."/>
            <person name="Larson L."/>
            <person name="Mehta T."/>
            <person name="Neiman D."/>
            <person name="Pearson M."/>
            <person name="Roberts A."/>
            <person name="Saif S."/>
            <person name="Shea T."/>
            <person name="Shenoy N."/>
            <person name="Sisk P."/>
            <person name="Stolte C."/>
            <person name="Sykes S."/>
            <person name="Walk T."/>
            <person name="White J."/>
            <person name="Yandava C."/>
            <person name="Haas B."/>
            <person name="Nusbaum C."/>
            <person name="Birren B."/>
        </authorList>
    </citation>
    <scope>NUCLEOTIDE SEQUENCE</scope>
    <source>
        <strain evidence="1">ATCC 64411</strain>
    </source>
</reference>
<evidence type="ECO:0000313" key="3">
    <source>
        <dbReference type="Proteomes" id="UP000011715"/>
    </source>
</evidence>
<keyword evidence="3" id="KW-1185">Reference proteome</keyword>
<protein>
    <submittedName>
        <fullName evidence="1 2">Uncharacterized protein</fullName>
    </submittedName>
</protein>
<reference evidence="3" key="2">
    <citation type="submission" date="2010-05" db="EMBL/GenBank/DDBJ databases">
        <title>The genome sequence of Magnaporthe poae strain ATCC 64411.</title>
        <authorList>
            <person name="Ma L.-J."/>
            <person name="Dead R."/>
            <person name="Young S."/>
            <person name="Zeng Q."/>
            <person name="Koehrsen M."/>
            <person name="Alvarado L."/>
            <person name="Berlin A."/>
            <person name="Chapman S.B."/>
            <person name="Chen Z."/>
            <person name="Freedman E."/>
            <person name="Gellesch M."/>
            <person name="Goldberg J."/>
            <person name="Griggs A."/>
            <person name="Gujja S."/>
            <person name="Heilman E.R."/>
            <person name="Heiman D."/>
            <person name="Hepburn T."/>
            <person name="Howarth C."/>
            <person name="Jen D."/>
            <person name="Larson L."/>
            <person name="Mehta T."/>
            <person name="Neiman D."/>
            <person name="Pearson M."/>
            <person name="Roberts A."/>
            <person name="Saif S."/>
            <person name="Shea T."/>
            <person name="Shenoy N."/>
            <person name="Sisk P."/>
            <person name="Stolte C."/>
            <person name="Sykes S."/>
            <person name="Walk T."/>
            <person name="White J."/>
            <person name="Yandava C."/>
            <person name="Haas B."/>
            <person name="Nusbaum C."/>
            <person name="Birren B."/>
        </authorList>
    </citation>
    <scope>NUCLEOTIDE SEQUENCE [LARGE SCALE GENOMIC DNA]</scope>
    <source>
        <strain evidence="3">ATCC 64411 / 73-15</strain>
    </source>
</reference>
<dbReference type="AlphaFoldDB" id="A0A0C4DQH0"/>
<name>A0A0C4DQH0_MAGP6</name>
<sequence length="249" mass="27443">MPRFSVEIPLKRRHPALYFVQIHVSHMPKRGPWSATKAQACATLRPPTYNAQPGSSFQTSRLLGRERTHHLSPPEAAASQGFCAQVWNPFDHSCAARGVRSHPGRVSVAPFFVRCGVVCPPSLHFCASPLCPPGWNGDVRTNIICRSPLPFGMDGCVPLSDAGARHLSLLCFFFLLPKHEEVGMRRAEPAQLVRCPERVAAQRSFVPASASACIQRGTTHDPWICKGQQKKALVGPTDFRTWMGLLRSS</sequence>
<accession>A0A0C4DQH0</accession>
<gene>
    <name evidence="1" type="ORF">MAPG_02110</name>
</gene>